<evidence type="ECO:0000256" key="1">
    <source>
        <dbReference type="SAM" id="SignalP"/>
    </source>
</evidence>
<dbReference type="InterPro" id="IPR036728">
    <property type="entry name" value="PBP_GOBP_sf"/>
</dbReference>
<dbReference type="AlphaFoldDB" id="A0A1Y1MQA5"/>
<protein>
    <submittedName>
        <fullName evidence="2">Uncharacterized protein</fullName>
    </submittedName>
</protein>
<dbReference type="SUPFAM" id="SSF47565">
    <property type="entry name" value="Insect pheromone/odorant-binding proteins"/>
    <property type="match status" value="1"/>
</dbReference>
<organism evidence="2">
    <name type="scientific">Photinus pyralis</name>
    <name type="common">Common eastern firefly</name>
    <name type="synonym">Lampyris pyralis</name>
    <dbReference type="NCBI Taxonomy" id="7054"/>
    <lineage>
        <taxon>Eukaryota</taxon>
        <taxon>Metazoa</taxon>
        <taxon>Ecdysozoa</taxon>
        <taxon>Arthropoda</taxon>
        <taxon>Hexapoda</taxon>
        <taxon>Insecta</taxon>
        <taxon>Pterygota</taxon>
        <taxon>Neoptera</taxon>
        <taxon>Endopterygota</taxon>
        <taxon>Coleoptera</taxon>
        <taxon>Polyphaga</taxon>
        <taxon>Elateriformia</taxon>
        <taxon>Elateroidea</taxon>
        <taxon>Lampyridae</taxon>
        <taxon>Lampyrinae</taxon>
        <taxon>Photinus</taxon>
    </lineage>
</organism>
<keyword evidence="1" id="KW-0732">Signal</keyword>
<evidence type="ECO:0000313" key="2">
    <source>
        <dbReference type="EMBL" id="JAV86810.1"/>
    </source>
</evidence>
<dbReference type="EMBL" id="GEZM01027183">
    <property type="protein sequence ID" value="JAV86810.1"/>
    <property type="molecule type" value="Transcribed_RNA"/>
</dbReference>
<name>A0A1Y1MQA5_PHOPY</name>
<proteinExistence type="predicted"/>
<dbReference type="GO" id="GO:0005549">
    <property type="term" value="F:odorant binding"/>
    <property type="evidence" value="ECO:0007669"/>
    <property type="project" value="InterPro"/>
</dbReference>
<reference evidence="2" key="1">
    <citation type="journal article" date="2016" name="Sci. Rep.">
        <title>Molecular characterization of firefly nuptial gifts: a multi-omics approach sheds light on postcopulatory sexual selection.</title>
        <authorList>
            <person name="Al-Wathiqui N."/>
            <person name="Fallon T.R."/>
            <person name="South A."/>
            <person name="Weng J.K."/>
            <person name="Lewis S.M."/>
        </authorList>
    </citation>
    <scope>NUCLEOTIDE SEQUENCE</scope>
</reference>
<sequence length="147" mass="16799">MNVVFTIFLVLLGSSGISCRCNMYHLNEDEQFCAKSENLDADGLLDFFFGTTSENLSFANYLNCLFEKLNFSTPEGIILFDNIIASDRLPWYIGRVCQDVVSMIIKVELEFKISAIYCKKHPPHVLTPSSVRKCIVEHYSNTPHDYK</sequence>
<feature type="signal peptide" evidence="1">
    <location>
        <begin position="1"/>
        <end position="19"/>
    </location>
</feature>
<feature type="chain" id="PRO_5012711209" evidence="1">
    <location>
        <begin position="20"/>
        <end position="147"/>
    </location>
</feature>
<accession>A0A1Y1MQA5</accession>